<sequence>MGETEELHAWSAIIICCFDLGNRNLAFLFYDQLECNNIPFDSVVLKIVAIVDLTLVDGLCCQNMIECSSLRMLLSFYGDKANVVHVGIFVLCDLVETTLVLLEEVLLRGLTLALPSFLLKELRDQSFFAYSKRMVFNGTICLASALIFLCGYVQVGCC</sequence>
<dbReference type="Proteomes" id="UP001420932">
    <property type="component" value="Unassembled WGS sequence"/>
</dbReference>
<evidence type="ECO:0000256" key="1">
    <source>
        <dbReference type="SAM" id="Phobius"/>
    </source>
</evidence>
<accession>A0AAP0ISZ7</accession>
<protein>
    <submittedName>
        <fullName evidence="2">Uncharacterized protein</fullName>
    </submittedName>
</protein>
<keyword evidence="1" id="KW-0472">Membrane</keyword>
<keyword evidence="1" id="KW-0812">Transmembrane</keyword>
<reference evidence="2 3" key="1">
    <citation type="submission" date="2024-01" db="EMBL/GenBank/DDBJ databases">
        <title>Genome assemblies of Stephania.</title>
        <authorList>
            <person name="Yang L."/>
        </authorList>
    </citation>
    <scope>NUCLEOTIDE SEQUENCE [LARGE SCALE GENOMIC DNA]</scope>
    <source>
        <strain evidence="2">YNDBR</strain>
        <tissue evidence="2">Leaf</tissue>
    </source>
</reference>
<comment type="caution">
    <text evidence="2">The sequence shown here is derived from an EMBL/GenBank/DDBJ whole genome shotgun (WGS) entry which is preliminary data.</text>
</comment>
<proteinExistence type="predicted"/>
<evidence type="ECO:0000313" key="2">
    <source>
        <dbReference type="EMBL" id="KAK9121213.1"/>
    </source>
</evidence>
<keyword evidence="3" id="KW-1185">Reference proteome</keyword>
<dbReference type="EMBL" id="JBBNAF010000008">
    <property type="protein sequence ID" value="KAK9121213.1"/>
    <property type="molecule type" value="Genomic_DNA"/>
</dbReference>
<feature type="transmembrane region" description="Helical" evidence="1">
    <location>
        <begin position="134"/>
        <end position="155"/>
    </location>
</feature>
<keyword evidence="1" id="KW-1133">Transmembrane helix</keyword>
<name>A0AAP0ISZ7_9MAGN</name>
<evidence type="ECO:0000313" key="3">
    <source>
        <dbReference type="Proteomes" id="UP001420932"/>
    </source>
</evidence>
<dbReference type="AlphaFoldDB" id="A0AAP0ISZ7"/>
<organism evidence="2 3">
    <name type="scientific">Stephania yunnanensis</name>
    <dbReference type="NCBI Taxonomy" id="152371"/>
    <lineage>
        <taxon>Eukaryota</taxon>
        <taxon>Viridiplantae</taxon>
        <taxon>Streptophyta</taxon>
        <taxon>Embryophyta</taxon>
        <taxon>Tracheophyta</taxon>
        <taxon>Spermatophyta</taxon>
        <taxon>Magnoliopsida</taxon>
        <taxon>Ranunculales</taxon>
        <taxon>Menispermaceae</taxon>
        <taxon>Menispermoideae</taxon>
        <taxon>Cissampelideae</taxon>
        <taxon>Stephania</taxon>
    </lineage>
</organism>
<gene>
    <name evidence="2" type="ORF">Syun_018830</name>
</gene>